<evidence type="ECO:0000256" key="3">
    <source>
        <dbReference type="ARBA" id="ARBA00023163"/>
    </source>
</evidence>
<dbReference type="SMART" id="SM00738">
    <property type="entry name" value="NGN"/>
    <property type="match status" value="1"/>
</dbReference>
<keyword evidence="3" id="KW-0804">Transcription</keyword>
<keyword evidence="7" id="KW-1185">Reference proteome</keyword>
<dbReference type="Gene3D" id="2.30.30.30">
    <property type="match status" value="1"/>
</dbReference>
<dbReference type="SUPFAM" id="SSF50104">
    <property type="entry name" value="Translation proteins SH3-like domain"/>
    <property type="match status" value="1"/>
</dbReference>
<keyword evidence="1" id="KW-0889">Transcription antitermination</keyword>
<gene>
    <name evidence="6" type="ORF">M6B38_188960</name>
</gene>
<dbReference type="EMBL" id="JANAVB010036419">
    <property type="protein sequence ID" value="KAJ6803593.1"/>
    <property type="molecule type" value="Genomic_DNA"/>
</dbReference>
<dbReference type="Gene3D" id="3.30.70.940">
    <property type="entry name" value="NusG, N-terminal domain"/>
    <property type="match status" value="1"/>
</dbReference>
<dbReference type="Proteomes" id="UP001140949">
    <property type="component" value="Unassembled WGS sequence"/>
</dbReference>
<accession>A0AAX6EHS6</accession>
<reference evidence="6" key="1">
    <citation type="journal article" date="2023" name="GigaByte">
        <title>Genome assembly of the bearded iris, Iris pallida Lam.</title>
        <authorList>
            <person name="Bruccoleri R.E."/>
            <person name="Oakeley E.J."/>
            <person name="Faust A.M.E."/>
            <person name="Altorfer M."/>
            <person name="Dessus-Babus S."/>
            <person name="Burckhardt D."/>
            <person name="Oertli M."/>
            <person name="Naumann U."/>
            <person name="Petersen F."/>
            <person name="Wong J."/>
        </authorList>
    </citation>
    <scope>NUCLEOTIDE SEQUENCE</scope>
    <source>
        <strain evidence="6">GSM-AAB239-AS_SAM_17_03QT</strain>
    </source>
</reference>
<dbReference type="Pfam" id="PF02357">
    <property type="entry name" value="NusG"/>
    <property type="match status" value="1"/>
</dbReference>
<dbReference type="PANTHER" id="PTHR30265:SF4">
    <property type="entry name" value="KOW MOTIF FAMILY PROTEIN, EXPRESSED"/>
    <property type="match status" value="1"/>
</dbReference>
<evidence type="ECO:0000313" key="7">
    <source>
        <dbReference type="Proteomes" id="UP001140949"/>
    </source>
</evidence>
<organism evidence="6 7">
    <name type="scientific">Iris pallida</name>
    <name type="common">Sweet iris</name>
    <dbReference type="NCBI Taxonomy" id="29817"/>
    <lineage>
        <taxon>Eukaryota</taxon>
        <taxon>Viridiplantae</taxon>
        <taxon>Streptophyta</taxon>
        <taxon>Embryophyta</taxon>
        <taxon>Tracheophyta</taxon>
        <taxon>Spermatophyta</taxon>
        <taxon>Magnoliopsida</taxon>
        <taxon>Liliopsida</taxon>
        <taxon>Asparagales</taxon>
        <taxon>Iridaceae</taxon>
        <taxon>Iridoideae</taxon>
        <taxon>Irideae</taxon>
        <taxon>Iris</taxon>
    </lineage>
</organism>
<evidence type="ECO:0000256" key="4">
    <source>
        <dbReference type="SAM" id="MobiDB-lite"/>
    </source>
</evidence>
<comment type="caution">
    <text evidence="6">The sequence shown here is derived from an EMBL/GenBank/DDBJ whole genome shotgun (WGS) entry which is preliminary data.</text>
</comment>
<dbReference type="InterPro" id="IPR014722">
    <property type="entry name" value="Rib_uL2_dom2"/>
</dbReference>
<protein>
    <recommendedName>
        <fullName evidence="5">NusG-like N-terminal domain-containing protein</fullName>
    </recommendedName>
</protein>
<dbReference type="GO" id="GO:0006354">
    <property type="term" value="P:DNA-templated transcription elongation"/>
    <property type="evidence" value="ECO:0007669"/>
    <property type="project" value="InterPro"/>
</dbReference>
<reference evidence="6" key="2">
    <citation type="submission" date="2023-04" db="EMBL/GenBank/DDBJ databases">
        <authorList>
            <person name="Bruccoleri R.E."/>
            <person name="Oakeley E.J."/>
            <person name="Faust A.-M."/>
            <person name="Dessus-Babus S."/>
            <person name="Altorfer M."/>
            <person name="Burckhardt D."/>
            <person name="Oertli M."/>
            <person name="Naumann U."/>
            <person name="Petersen F."/>
            <person name="Wong J."/>
        </authorList>
    </citation>
    <scope>NUCLEOTIDE SEQUENCE</scope>
    <source>
        <strain evidence="6">GSM-AAB239-AS_SAM_17_03QT</strain>
        <tissue evidence="6">Leaf</tissue>
    </source>
</reference>
<feature type="compositionally biased region" description="Low complexity" evidence="4">
    <location>
        <begin position="40"/>
        <end position="49"/>
    </location>
</feature>
<keyword evidence="2" id="KW-0805">Transcription regulation</keyword>
<evidence type="ECO:0000256" key="2">
    <source>
        <dbReference type="ARBA" id="ARBA00023015"/>
    </source>
</evidence>
<dbReference type="InterPro" id="IPR043425">
    <property type="entry name" value="NusG-like"/>
</dbReference>
<dbReference type="PANTHER" id="PTHR30265">
    <property type="entry name" value="RHO-INTERACTING TRANSCRIPTION TERMINATION FACTOR NUSG"/>
    <property type="match status" value="1"/>
</dbReference>
<dbReference type="AlphaFoldDB" id="A0AAX6EHS6"/>
<dbReference type="CDD" id="cd09890">
    <property type="entry name" value="NGN_plant"/>
    <property type="match status" value="1"/>
</dbReference>
<dbReference type="SUPFAM" id="SSF82679">
    <property type="entry name" value="N-utilization substance G protein NusG, N-terminal domain"/>
    <property type="match status" value="1"/>
</dbReference>
<evidence type="ECO:0000256" key="1">
    <source>
        <dbReference type="ARBA" id="ARBA00022814"/>
    </source>
</evidence>
<evidence type="ECO:0000259" key="5">
    <source>
        <dbReference type="SMART" id="SM00738"/>
    </source>
</evidence>
<dbReference type="CDD" id="cd06091">
    <property type="entry name" value="KOW_NusG"/>
    <property type="match status" value="1"/>
</dbReference>
<evidence type="ECO:0000313" key="6">
    <source>
        <dbReference type="EMBL" id="KAJ6803593.1"/>
    </source>
</evidence>
<dbReference type="InterPro" id="IPR008991">
    <property type="entry name" value="Translation_prot_SH3-like_sf"/>
</dbReference>
<proteinExistence type="predicted"/>
<dbReference type="GO" id="GO:0031564">
    <property type="term" value="P:transcription antitermination"/>
    <property type="evidence" value="ECO:0007669"/>
    <property type="project" value="UniProtKB-KW"/>
</dbReference>
<feature type="compositionally biased region" description="Polar residues" evidence="4">
    <location>
        <begin position="242"/>
        <end position="256"/>
    </location>
</feature>
<feature type="domain" description="NusG-like N-terminal" evidence="5">
    <location>
        <begin position="109"/>
        <end position="225"/>
    </location>
</feature>
<feature type="region of interest" description="Disordered" evidence="4">
    <location>
        <begin position="40"/>
        <end position="67"/>
    </location>
</feature>
<name>A0AAX6EHS6_IRIPA</name>
<dbReference type="InterPro" id="IPR036735">
    <property type="entry name" value="NGN_dom_sf"/>
</dbReference>
<sequence length="342" mass="38371">MMKQELLLVLQWRSPPAVVIPYRSFLKPLSCSSPSLSLSLSLPGDETTPGGSGGGGELLSARERRQLRKERRDSSNWREVVEERLLIKPKKEYKSWTEKLNLDNLARLGTQWWVLRVSRANGHETAEIVAKALVRHFPNLDFKVYFPAVREKRKLKNGTYSVKLKPLFPGCVFLNCVLNKEIHDFIRDCDGIGGFLGSKVGNTKRQINKPKPVPVGEMEVIFRQAKEEQEKFDHAFGKEQQEQSNNSGIDTASNEKAVTGAKPRKHSRTRLELSKSSPVARENYSSLVPGTSVRVLSGPFTEFTGCLKELDHKTGKATVGFMLFGKESFVDLEVGQIVAETT</sequence>
<dbReference type="InterPro" id="IPR006645">
    <property type="entry name" value="NGN-like_dom"/>
</dbReference>
<feature type="region of interest" description="Disordered" evidence="4">
    <location>
        <begin position="236"/>
        <end position="276"/>
    </location>
</feature>